<dbReference type="GO" id="GO:0042742">
    <property type="term" value="P:defense response to bacterium"/>
    <property type="evidence" value="ECO:0007669"/>
    <property type="project" value="UniProtKB-KW"/>
</dbReference>
<dbReference type="InterPro" id="IPR002502">
    <property type="entry name" value="Amidase_domain"/>
</dbReference>
<dbReference type="GO" id="GO:0009253">
    <property type="term" value="P:peptidoglycan catabolic process"/>
    <property type="evidence" value="ECO:0007669"/>
    <property type="project" value="InterPro"/>
</dbReference>
<dbReference type="InterPro" id="IPR036505">
    <property type="entry name" value="Amidase/PGRP_sf"/>
</dbReference>
<dbReference type="CDD" id="cd06583">
    <property type="entry name" value="PGRP"/>
    <property type="match status" value="1"/>
</dbReference>
<protein>
    <submittedName>
        <fullName evidence="6">Endodeoxyribonuclease</fullName>
    </submittedName>
</protein>
<dbReference type="InterPro" id="IPR006619">
    <property type="entry name" value="PGRP_domain_met/bac"/>
</dbReference>
<feature type="domain" description="N-acetylmuramoyl-L-alanine amidase" evidence="4">
    <location>
        <begin position="14"/>
        <end position="156"/>
    </location>
</feature>
<feature type="domain" description="Peptidoglycan recognition protein family" evidence="5">
    <location>
        <begin position="1"/>
        <end position="140"/>
    </location>
</feature>
<dbReference type="SUPFAM" id="SSF55846">
    <property type="entry name" value="N-acetylmuramoyl-L-alanine amidase-like"/>
    <property type="match status" value="1"/>
</dbReference>
<evidence type="ECO:0000259" key="4">
    <source>
        <dbReference type="SMART" id="SM00644"/>
    </source>
</evidence>
<dbReference type="SMART" id="SM00701">
    <property type="entry name" value="PGRP"/>
    <property type="match status" value="1"/>
</dbReference>
<dbReference type="Pfam" id="PF01510">
    <property type="entry name" value="Amidase_2"/>
    <property type="match status" value="1"/>
</dbReference>
<dbReference type="GO" id="GO:0001897">
    <property type="term" value="P:symbiont-mediated cytolysis of host cell"/>
    <property type="evidence" value="ECO:0007669"/>
    <property type="project" value="UniProtKB-ARBA"/>
</dbReference>
<reference evidence="6" key="1">
    <citation type="submission" date="2024-03" db="EMBL/GenBank/DDBJ databases">
        <title>Diverse circular DNA viruses in blood, oral, and fecal samples of captive lemurs.</title>
        <authorList>
            <person name="Paietta E.N."/>
            <person name="Kraberger S."/>
            <person name="Lund M.C."/>
            <person name="Custer J.M."/>
            <person name="Vargas K.M."/>
            <person name="Ehmke E.E."/>
            <person name="Yoder A.D."/>
            <person name="Varsani A."/>
        </authorList>
    </citation>
    <scope>NUCLEOTIDE SEQUENCE</scope>
    <source>
        <strain evidence="6">Duke_21_1</strain>
    </source>
</reference>
<dbReference type="PANTHER" id="PTHR11022:SF41">
    <property type="entry name" value="PEPTIDOGLYCAN-RECOGNITION PROTEIN LC-RELATED"/>
    <property type="match status" value="1"/>
</dbReference>
<keyword evidence="2" id="KW-0929">Antimicrobial</keyword>
<dbReference type="PANTHER" id="PTHR11022">
    <property type="entry name" value="PEPTIDOGLYCAN RECOGNITION PROTEIN"/>
    <property type="match status" value="1"/>
</dbReference>
<comment type="similarity">
    <text evidence="1">Belongs to the N-acetylmuramoyl-L-alanine amidase 2 family.</text>
</comment>
<name>A0AAU8AVW9_9CAUD</name>
<dbReference type="Gene3D" id="3.40.80.10">
    <property type="entry name" value="Peptidoglycan recognition protein-like"/>
    <property type="match status" value="1"/>
</dbReference>
<evidence type="ECO:0000313" key="6">
    <source>
        <dbReference type="EMBL" id="XCD03597.1"/>
    </source>
</evidence>
<dbReference type="GO" id="GO:0008745">
    <property type="term" value="F:N-acetylmuramoyl-L-alanine amidase activity"/>
    <property type="evidence" value="ECO:0007669"/>
    <property type="project" value="InterPro"/>
</dbReference>
<evidence type="ECO:0000256" key="1">
    <source>
        <dbReference type="ARBA" id="ARBA00007553"/>
    </source>
</evidence>
<evidence type="ECO:0000256" key="3">
    <source>
        <dbReference type="ARBA" id="ARBA00022638"/>
    </source>
</evidence>
<dbReference type="SMART" id="SM00644">
    <property type="entry name" value="Ami_2"/>
    <property type="match status" value="1"/>
</dbReference>
<evidence type="ECO:0000256" key="2">
    <source>
        <dbReference type="ARBA" id="ARBA00022529"/>
    </source>
</evidence>
<sequence>MSLSYRDPLLDSIALTPYIPYFMRKINNIIVHCTAGAQTQSADDIVRYHRYTLGWKAPGYHYVIERDGRTVCTQREDLVSNGVKGHNHDSVNIAYVGGIDSKGRGVDNRTAAQKEALVRLLRELRTRYPRARILGHRDIASKDTNHNGIIDPWERVKECPCFDAIPEYRDI</sequence>
<accession>A0AAU8AVW9</accession>
<organism evidence="6">
    <name type="scientific">Dulem virus 40</name>
    <dbReference type="NCBI Taxonomy" id="3145758"/>
    <lineage>
        <taxon>Viruses</taxon>
        <taxon>Duplodnaviria</taxon>
        <taxon>Heunggongvirae</taxon>
        <taxon>Uroviricota</taxon>
        <taxon>Caudoviricetes</taxon>
    </lineage>
</organism>
<dbReference type="GO" id="GO:0008270">
    <property type="term" value="F:zinc ion binding"/>
    <property type="evidence" value="ECO:0007669"/>
    <property type="project" value="InterPro"/>
</dbReference>
<dbReference type="EMBL" id="PP511379">
    <property type="protein sequence ID" value="XCD03597.1"/>
    <property type="molecule type" value="Genomic_DNA"/>
</dbReference>
<proteinExistence type="inferred from homology"/>
<dbReference type="InterPro" id="IPR015510">
    <property type="entry name" value="PGRP"/>
</dbReference>
<evidence type="ECO:0000259" key="5">
    <source>
        <dbReference type="SMART" id="SM00701"/>
    </source>
</evidence>
<keyword evidence="3" id="KW-0081">Bacteriolytic enzyme</keyword>